<dbReference type="CDD" id="cd12151">
    <property type="entry name" value="F1-ATPase_gamma"/>
    <property type="match status" value="1"/>
</dbReference>
<dbReference type="NCBIfam" id="TIGR01146">
    <property type="entry name" value="ATPsyn_F1gamma"/>
    <property type="match status" value="1"/>
</dbReference>
<evidence type="ECO:0000256" key="5">
    <source>
        <dbReference type="ARBA" id="ARBA00022781"/>
    </source>
</evidence>
<comment type="subcellular location">
    <subcellularLocation>
        <location evidence="10">Cell membrane</location>
        <topology evidence="10">Peripheral membrane protein</topology>
    </subcellularLocation>
    <subcellularLocation>
        <location evidence="2">Membrane</location>
        <topology evidence="2">Peripheral membrane protein</topology>
    </subcellularLocation>
</comment>
<evidence type="ECO:0000256" key="8">
    <source>
        <dbReference type="ARBA" id="ARBA00023196"/>
    </source>
</evidence>
<evidence type="ECO:0000256" key="10">
    <source>
        <dbReference type="HAMAP-Rule" id="MF_00815"/>
    </source>
</evidence>
<keyword evidence="4 10" id="KW-0813">Transport</keyword>
<proteinExistence type="inferred from homology"/>
<dbReference type="GO" id="GO:0045259">
    <property type="term" value="C:proton-transporting ATP synthase complex"/>
    <property type="evidence" value="ECO:0007669"/>
    <property type="project" value="UniProtKB-KW"/>
</dbReference>
<dbReference type="AlphaFoldDB" id="A0A1G2MJX2"/>
<dbReference type="InterPro" id="IPR000131">
    <property type="entry name" value="ATP_synth_F1_gsu"/>
</dbReference>
<dbReference type="InterPro" id="IPR023632">
    <property type="entry name" value="ATP_synth_F1_gsu_CS"/>
</dbReference>
<keyword evidence="8 10" id="KW-0139">CF(1)</keyword>
<dbReference type="Proteomes" id="UP000177130">
    <property type="component" value="Unassembled WGS sequence"/>
</dbReference>
<dbReference type="EMBL" id="MHRK01000018">
    <property type="protein sequence ID" value="OHA24156.1"/>
    <property type="molecule type" value="Genomic_DNA"/>
</dbReference>
<dbReference type="Gene3D" id="1.10.287.80">
    <property type="entry name" value="ATP synthase, gamma subunit, helix hairpin domain"/>
    <property type="match status" value="2"/>
</dbReference>
<evidence type="ECO:0000256" key="6">
    <source>
        <dbReference type="ARBA" id="ARBA00023065"/>
    </source>
</evidence>
<dbReference type="PRINTS" id="PR00126">
    <property type="entry name" value="ATPASEGAMMA"/>
</dbReference>
<evidence type="ECO:0000313" key="12">
    <source>
        <dbReference type="Proteomes" id="UP000177130"/>
    </source>
</evidence>
<protein>
    <recommendedName>
        <fullName evidence="10">ATP synthase gamma chain</fullName>
    </recommendedName>
    <alternativeName>
        <fullName evidence="10">ATP synthase F1 sector gamma subunit</fullName>
    </alternativeName>
    <alternativeName>
        <fullName evidence="10">F-ATPase gamma subunit</fullName>
    </alternativeName>
</protein>
<dbReference type="GO" id="GO:0042777">
    <property type="term" value="P:proton motive force-driven plasma membrane ATP synthesis"/>
    <property type="evidence" value="ECO:0007669"/>
    <property type="project" value="UniProtKB-UniRule"/>
</dbReference>
<reference evidence="11 12" key="1">
    <citation type="journal article" date="2016" name="Nat. Commun.">
        <title>Thousands of microbial genomes shed light on interconnected biogeochemical processes in an aquifer system.</title>
        <authorList>
            <person name="Anantharaman K."/>
            <person name="Brown C.T."/>
            <person name="Hug L.A."/>
            <person name="Sharon I."/>
            <person name="Castelle C.J."/>
            <person name="Probst A.J."/>
            <person name="Thomas B.C."/>
            <person name="Singh A."/>
            <person name="Wilkins M.J."/>
            <person name="Karaoz U."/>
            <person name="Brodie E.L."/>
            <person name="Williams K.H."/>
            <person name="Hubbard S.S."/>
            <person name="Banfield J.F."/>
        </authorList>
    </citation>
    <scope>NUCLEOTIDE SEQUENCE [LARGE SCALE GENOMIC DNA]</scope>
</reference>
<evidence type="ECO:0000313" key="11">
    <source>
        <dbReference type="EMBL" id="OHA24156.1"/>
    </source>
</evidence>
<evidence type="ECO:0000256" key="3">
    <source>
        <dbReference type="ARBA" id="ARBA00007681"/>
    </source>
</evidence>
<evidence type="ECO:0000256" key="9">
    <source>
        <dbReference type="ARBA" id="ARBA00023310"/>
    </source>
</evidence>
<dbReference type="HAMAP" id="MF_00815">
    <property type="entry name" value="ATP_synth_gamma_bact"/>
    <property type="match status" value="1"/>
</dbReference>
<dbReference type="Pfam" id="PF00231">
    <property type="entry name" value="ATP-synt"/>
    <property type="match status" value="1"/>
</dbReference>
<dbReference type="InterPro" id="IPR035968">
    <property type="entry name" value="ATP_synth_F1_ATPase_gsu"/>
</dbReference>
<dbReference type="PROSITE" id="PS00153">
    <property type="entry name" value="ATPASE_GAMMA"/>
    <property type="match status" value="1"/>
</dbReference>
<accession>A0A1G2MJX2</accession>
<dbReference type="GO" id="GO:0046933">
    <property type="term" value="F:proton-transporting ATP synthase activity, rotational mechanism"/>
    <property type="evidence" value="ECO:0007669"/>
    <property type="project" value="UniProtKB-UniRule"/>
</dbReference>
<keyword evidence="10" id="KW-1003">Cell membrane</keyword>
<gene>
    <name evidence="10" type="primary">atpG</name>
    <name evidence="11" type="ORF">A3C72_03785</name>
</gene>
<dbReference type="PANTHER" id="PTHR11693:SF22">
    <property type="entry name" value="ATP SYNTHASE SUBUNIT GAMMA, MITOCHONDRIAL"/>
    <property type="match status" value="1"/>
</dbReference>
<comment type="similarity">
    <text evidence="3 10">Belongs to the ATPase gamma chain family.</text>
</comment>
<dbReference type="STRING" id="1802306.A3C72_03785"/>
<evidence type="ECO:0000256" key="7">
    <source>
        <dbReference type="ARBA" id="ARBA00023136"/>
    </source>
</evidence>
<evidence type="ECO:0000256" key="4">
    <source>
        <dbReference type="ARBA" id="ARBA00022448"/>
    </source>
</evidence>
<comment type="caution">
    <text evidence="11">The sequence shown here is derived from an EMBL/GenBank/DDBJ whole genome shotgun (WGS) entry which is preliminary data.</text>
</comment>
<evidence type="ECO:0000256" key="1">
    <source>
        <dbReference type="ARBA" id="ARBA00003456"/>
    </source>
</evidence>
<dbReference type="GO" id="GO:0005524">
    <property type="term" value="F:ATP binding"/>
    <property type="evidence" value="ECO:0007669"/>
    <property type="project" value="UniProtKB-UniRule"/>
</dbReference>
<dbReference type="SUPFAM" id="SSF52943">
    <property type="entry name" value="ATP synthase (F1-ATPase), gamma subunit"/>
    <property type="match status" value="1"/>
</dbReference>
<keyword evidence="7 10" id="KW-0472">Membrane</keyword>
<sequence length="309" mass="33894">MASSKSIKNRIKSTKSIKQITKAMEAVSAVKMRKSEQVALRARPYALAALEVLRGLTAKMDNDFSSLSPLLDQTRSDQPNCLLVITSDKGLAGSFNTNVLRKALKIVNNDPTLEVIAVGKKGRDFLSRRGAKIISGYTGAGDFVELRETEPISKFVKDGFEQGKWSKVTLLYTNFLSALKQEVVARKVLPFDFKSLTSIIEGITPTRGKYANMPQVLGVDQKESAYSYEPNASIILDKLLPTLLEIEIHHAVLEGNASEHSSRMVAMRNASENAGELIDSLTLEYNKARQAQITKELTEITGGAAALEM</sequence>
<keyword evidence="5 10" id="KW-0375">Hydrogen ion transport</keyword>
<comment type="function">
    <text evidence="1 10">Produces ATP from ADP in the presence of a proton gradient across the membrane. The gamma chain is believed to be important in regulating ATPase activity and the flow of protons through the CF(0) complex.</text>
</comment>
<dbReference type="GO" id="GO:0005886">
    <property type="term" value="C:plasma membrane"/>
    <property type="evidence" value="ECO:0007669"/>
    <property type="project" value="UniProtKB-SubCell"/>
</dbReference>
<keyword evidence="6 10" id="KW-0406">Ion transport</keyword>
<name>A0A1G2MJX2_9BACT</name>
<dbReference type="Gene3D" id="3.40.1380.10">
    <property type="match status" value="1"/>
</dbReference>
<evidence type="ECO:0000256" key="2">
    <source>
        <dbReference type="ARBA" id="ARBA00004170"/>
    </source>
</evidence>
<organism evidence="11 12">
    <name type="scientific">Candidatus Taylorbacteria bacterium RIFCSPHIGHO2_02_FULL_43_32b</name>
    <dbReference type="NCBI Taxonomy" id="1802306"/>
    <lineage>
        <taxon>Bacteria</taxon>
        <taxon>Candidatus Tayloriibacteriota</taxon>
    </lineage>
</organism>
<dbReference type="PANTHER" id="PTHR11693">
    <property type="entry name" value="ATP SYNTHASE GAMMA CHAIN"/>
    <property type="match status" value="1"/>
</dbReference>
<comment type="subunit">
    <text evidence="10">F-type ATPases have 2 components, CF(1) - the catalytic core - and CF(0) - the membrane proton channel. CF(1) has five subunits: alpha(3), beta(3), gamma(1), delta(1), epsilon(1). CF(0) has three main subunits: a, b and c.</text>
</comment>
<keyword evidence="9 10" id="KW-0066">ATP synthesis</keyword>